<reference evidence="1 3" key="1">
    <citation type="submission" date="2020-01" db="EMBL/GenBank/DDBJ databases">
        <authorList>
            <consortium name="DOE Joint Genome Institute"/>
            <person name="Haridas S."/>
            <person name="Albert R."/>
            <person name="Binder M."/>
            <person name="Bloem J."/>
            <person name="Labutti K."/>
            <person name="Salamov A."/>
            <person name="Andreopoulos B."/>
            <person name="Baker S.E."/>
            <person name="Barry K."/>
            <person name="Bills G."/>
            <person name="Bluhm B.H."/>
            <person name="Cannon C."/>
            <person name="Castanera R."/>
            <person name="Culley D.E."/>
            <person name="Daum C."/>
            <person name="Ezra D."/>
            <person name="Gonzalez J.B."/>
            <person name="Henrissat B."/>
            <person name="Kuo A."/>
            <person name="Liang C."/>
            <person name="Lipzen A."/>
            <person name="Lutzoni F."/>
            <person name="Magnuson J."/>
            <person name="Mondo S."/>
            <person name="Nolan M."/>
            <person name="Ohm R."/>
            <person name="Pangilinan J."/>
            <person name="Park H.-J."/>
            <person name="Ramirez L."/>
            <person name="Alfaro M."/>
            <person name="Sun H."/>
            <person name="Tritt A."/>
            <person name="Yoshinaga Y."/>
            <person name="Zwiers L.-H."/>
            <person name="Turgeon B.G."/>
            <person name="Goodwin S.B."/>
            <person name="Spatafora J.W."/>
            <person name="Crous P.W."/>
            <person name="Grigoriev I.V."/>
        </authorList>
    </citation>
    <scope>NUCLEOTIDE SEQUENCE</scope>
    <source>
        <strain evidence="1 3">CBS 781.70</strain>
    </source>
</reference>
<keyword evidence="2" id="KW-1185">Reference proteome</keyword>
<proteinExistence type="predicted"/>
<dbReference type="Proteomes" id="UP000504638">
    <property type="component" value="Unplaced"/>
</dbReference>
<evidence type="ECO:0000313" key="2">
    <source>
        <dbReference type="Proteomes" id="UP000504638"/>
    </source>
</evidence>
<sequence length="215" mass="23966">MPNSNGPFEVSIQFGPDQGIFARAKIDTGATVNGIIEYQLAKEVCEKLGRPFLKLRKPIVSTDWEGKISSTLKYAVLLPMTIQGHYQDDMFCYVSAKLGDSKLLIGDVWLAAHGVLPDASNRTLWFKNNVCDHPGGYRSQPNGKDLDAERRLIYTHPGSFERMTETELADATKSIQVISNDVNRNGKELPPVKRITLTAILKRSDTPGWMSKKTQ</sequence>
<dbReference type="InterPro" id="IPR021109">
    <property type="entry name" value="Peptidase_aspartic_dom_sf"/>
</dbReference>
<dbReference type="EMBL" id="ML975209">
    <property type="protein sequence ID" value="KAF1807861.1"/>
    <property type="molecule type" value="Genomic_DNA"/>
</dbReference>
<gene>
    <name evidence="1 3" type="ORF">P152DRAFT_485908</name>
</gene>
<dbReference type="Gene3D" id="2.40.70.10">
    <property type="entry name" value="Acid Proteases"/>
    <property type="match status" value="1"/>
</dbReference>
<dbReference type="CDD" id="cd00303">
    <property type="entry name" value="retropepsin_like"/>
    <property type="match status" value="1"/>
</dbReference>
<evidence type="ECO:0000313" key="1">
    <source>
        <dbReference type="EMBL" id="KAF1807861.1"/>
    </source>
</evidence>
<dbReference type="AlphaFoldDB" id="A0A6G1FQ92"/>
<organism evidence="1">
    <name type="scientific">Eremomyces bilateralis CBS 781.70</name>
    <dbReference type="NCBI Taxonomy" id="1392243"/>
    <lineage>
        <taxon>Eukaryota</taxon>
        <taxon>Fungi</taxon>
        <taxon>Dikarya</taxon>
        <taxon>Ascomycota</taxon>
        <taxon>Pezizomycotina</taxon>
        <taxon>Dothideomycetes</taxon>
        <taxon>Dothideomycetes incertae sedis</taxon>
        <taxon>Eremomycetales</taxon>
        <taxon>Eremomycetaceae</taxon>
        <taxon>Eremomyces</taxon>
    </lineage>
</organism>
<reference evidence="3" key="3">
    <citation type="submission" date="2025-04" db="UniProtKB">
        <authorList>
            <consortium name="RefSeq"/>
        </authorList>
    </citation>
    <scope>IDENTIFICATION</scope>
    <source>
        <strain evidence="3">CBS 781.70</strain>
    </source>
</reference>
<name>A0A6G1FQ92_9PEZI</name>
<evidence type="ECO:0000313" key="3">
    <source>
        <dbReference type="RefSeq" id="XP_033529492.1"/>
    </source>
</evidence>
<reference evidence="3" key="2">
    <citation type="submission" date="2020-04" db="EMBL/GenBank/DDBJ databases">
        <authorList>
            <consortium name="NCBI Genome Project"/>
        </authorList>
    </citation>
    <scope>NUCLEOTIDE SEQUENCE</scope>
    <source>
        <strain evidence="3">CBS 781.70</strain>
    </source>
</reference>
<dbReference type="GeneID" id="54422645"/>
<dbReference type="RefSeq" id="XP_033529492.1">
    <property type="nucleotide sequence ID" value="XM_033682075.1"/>
</dbReference>
<accession>A0A6G1FQ92</accession>
<protein>
    <submittedName>
        <fullName evidence="1 3">Uncharacterized protein</fullName>
    </submittedName>
</protein>